<proteinExistence type="predicted"/>
<accession>A0A146GDC8</accession>
<organism evidence="1 2">
    <name type="scientific">Terrimicrobium sacchariphilum</name>
    <dbReference type="NCBI Taxonomy" id="690879"/>
    <lineage>
        <taxon>Bacteria</taxon>
        <taxon>Pseudomonadati</taxon>
        <taxon>Verrucomicrobiota</taxon>
        <taxon>Terrimicrobiia</taxon>
        <taxon>Terrimicrobiales</taxon>
        <taxon>Terrimicrobiaceae</taxon>
        <taxon>Terrimicrobium</taxon>
    </lineage>
</organism>
<dbReference type="Proteomes" id="UP000076023">
    <property type="component" value="Unassembled WGS sequence"/>
</dbReference>
<keyword evidence="2" id="KW-1185">Reference proteome</keyword>
<gene>
    <name evidence="1" type="ORF">TSACC_3640</name>
</gene>
<evidence type="ECO:0000313" key="1">
    <source>
        <dbReference type="EMBL" id="GAT35569.1"/>
    </source>
</evidence>
<dbReference type="EMBL" id="BDCO01000003">
    <property type="protein sequence ID" value="GAT35569.1"/>
    <property type="molecule type" value="Genomic_DNA"/>
</dbReference>
<dbReference type="AlphaFoldDB" id="A0A146GDC8"/>
<name>A0A146GDC8_TERSA</name>
<protein>
    <submittedName>
        <fullName evidence="1">Uncharacterized protein</fullName>
    </submittedName>
</protein>
<sequence>MAAGDIFSATVFSCSDKQCPTPAGVVKSVFMELARTAREPTVEVMDAAKVPARSLGADMPSFGQEGESCNPLSDKIIRFEQLRGMLAEKFPAATHGLQAPKPVERAAIPTGILTEITGPSGGVGLLMLDALIAPSAFAAVVDTSDSFDPSDVPEDFLSRLLWVRCEKLTGAIQAVDLLLRDGNLPMVLLDLRMVAAKELRSVPASTWHRFQRLLEQQGSALGICTARPCIPAARLRVHARSQWTLRDLLRPREELMAELLSESQYRGVAAPGERALHIA</sequence>
<evidence type="ECO:0000313" key="2">
    <source>
        <dbReference type="Proteomes" id="UP000076023"/>
    </source>
</evidence>
<dbReference type="STRING" id="690879.TSACC_3640"/>
<dbReference type="InParanoid" id="A0A146GDC8"/>
<comment type="caution">
    <text evidence="1">The sequence shown here is derived from an EMBL/GenBank/DDBJ whole genome shotgun (WGS) entry which is preliminary data.</text>
</comment>
<reference evidence="2" key="1">
    <citation type="journal article" date="2017" name="Genome Announc.">
        <title>Draft Genome Sequence of Terrimicrobium sacchariphilum NM-5T, a Facultative Anaerobic Soil Bacterium of the Class Spartobacteria.</title>
        <authorList>
            <person name="Qiu Y.L."/>
            <person name="Tourlousse D.M."/>
            <person name="Matsuura N."/>
            <person name="Ohashi A."/>
            <person name="Sekiguchi Y."/>
        </authorList>
    </citation>
    <scope>NUCLEOTIDE SEQUENCE [LARGE SCALE GENOMIC DNA]</scope>
    <source>
        <strain evidence="2">NM-5</strain>
    </source>
</reference>